<evidence type="ECO:0000313" key="1">
    <source>
        <dbReference type="EMBL" id="MDX5990484.1"/>
    </source>
</evidence>
<keyword evidence="4" id="KW-1185">Reference proteome</keyword>
<dbReference type="EMBL" id="JAWXXP010000001">
    <property type="protein sequence ID" value="MDX5990484.1"/>
    <property type="molecule type" value="Genomic_DNA"/>
</dbReference>
<proteinExistence type="predicted"/>
<name>A0A1G7JHR6_9GAMM</name>
<dbReference type="RefSeq" id="WP_084331692.1">
    <property type="nucleotide sequence ID" value="NZ_CBCSET010000010.1"/>
</dbReference>
<gene>
    <name evidence="2" type="ORF">SAMN05216575_106234</name>
    <name evidence="1" type="ORF">SIM71_00215</name>
</gene>
<dbReference type="Proteomes" id="UP000182413">
    <property type="component" value="Unassembled WGS sequence"/>
</dbReference>
<accession>A0A1G7JHR6</accession>
<evidence type="ECO:0000313" key="3">
    <source>
        <dbReference type="Proteomes" id="UP000182413"/>
    </source>
</evidence>
<evidence type="ECO:0000313" key="2">
    <source>
        <dbReference type="EMBL" id="SDF24470.1"/>
    </source>
</evidence>
<reference evidence="2 3" key="1">
    <citation type="submission" date="2016-10" db="EMBL/GenBank/DDBJ databases">
        <authorList>
            <person name="de Groot N.N."/>
        </authorList>
    </citation>
    <scope>NUCLEOTIDE SEQUENCE [LARGE SCALE GENOMIC DNA]</scope>
    <source>
        <strain evidence="2 3">JCM 10630</strain>
    </source>
</reference>
<reference evidence="1 4" key="2">
    <citation type="submission" date="2023-11" db="EMBL/GenBank/DDBJ databases">
        <title>MicrobeMod: A computational toolkit for identifying prokaryotic methylation and restriction-modification with nanopore sequencing.</title>
        <authorList>
            <person name="Crits-Christoph A."/>
            <person name="Kang S.C."/>
            <person name="Lee H."/>
            <person name="Ostrov N."/>
        </authorList>
    </citation>
    <scope>NUCLEOTIDE SEQUENCE [LARGE SCALE GENOMIC DNA]</scope>
    <source>
        <strain evidence="1 4">ATCC BAA-571</strain>
    </source>
</reference>
<sequence length="78" mass="8283">MSLGTFLFNDGLVDVGVCPGIQFFAIKADALHSNAEFPHVRPDGFVEFCAAHAEVGGGRTGSQDSGWAGDQACCYLFR</sequence>
<evidence type="ECO:0000313" key="4">
    <source>
        <dbReference type="Proteomes" id="UP001278050"/>
    </source>
</evidence>
<organism evidence="2 3">
    <name type="scientific">Ectopseudomonas alcaliphila</name>
    <dbReference type="NCBI Taxonomy" id="101564"/>
    <lineage>
        <taxon>Bacteria</taxon>
        <taxon>Pseudomonadati</taxon>
        <taxon>Pseudomonadota</taxon>
        <taxon>Gammaproteobacteria</taxon>
        <taxon>Pseudomonadales</taxon>
        <taxon>Pseudomonadaceae</taxon>
        <taxon>Ectopseudomonas</taxon>
    </lineage>
</organism>
<protein>
    <submittedName>
        <fullName evidence="2">Uncharacterized protein</fullName>
    </submittedName>
</protein>
<dbReference type="OrthoDB" id="6897162at2"/>
<dbReference type="AlphaFoldDB" id="A0A1G7JHR6"/>
<dbReference type="Proteomes" id="UP001278050">
    <property type="component" value="Unassembled WGS sequence"/>
</dbReference>
<dbReference type="EMBL" id="FNAE01000006">
    <property type="protein sequence ID" value="SDF24470.1"/>
    <property type="molecule type" value="Genomic_DNA"/>
</dbReference>